<dbReference type="NCBIfam" id="TIGR03624">
    <property type="entry name" value="putative hydrolase"/>
    <property type="match status" value="1"/>
</dbReference>
<comment type="caution">
    <text evidence="2">The sequence shown here is derived from an EMBL/GenBank/DDBJ whole genome shotgun (WGS) entry which is preliminary data.</text>
</comment>
<proteinExistence type="predicted"/>
<dbReference type="RefSeq" id="WP_101627926.1">
    <property type="nucleotide sequence ID" value="NZ_PKKJ01000003.1"/>
</dbReference>
<sequence length="513" mass="55768">MNEDETFPQDNPFEDFLRNMLGANAAEEAMRALNAQGFDPSMLPPEVQNPTALNAALKQMQFFMSTSTGPVDWRIVNDSARQQIYSAGDPAVSAAQAGRVRQALSAGDLWLDTVTDFTPGQVERAAWSRIEWIEVTLNQWKRICEPIALNVSRALTSVIENQMGEISGDPSLLPEGSASMASQWKSLIPKLATMMFSSQLGMALTALASETFGTNDVGIPLLTKPTTGLVVSNVEDFADGLDIPFEEVLQFVAVRECAHRRLFASVPWLEGDLMRAVENYATHIEIDMEALSDVARTLDLTNQQSIEEALSGGVFAMNISPEQKRSLERLETMLALIEGWVEVVTAQATAPYLPHADQLREMIRRRRATGGPAEQVLGQLIGLQMRPRRGRGAASIFSLVAADGGREARDNLWSHPDMVPTQAELDSPDTFLTIRQAAREQDADIDAALNALLDGTMGWAEGLSPESDPESETLARAGFAPDAPDNQAGDQFNDSADGSEDKDSDPSSGDTQA</sequence>
<organism evidence="2 3">
    <name type="scientific">Schaalia turicensis</name>
    <dbReference type="NCBI Taxonomy" id="131111"/>
    <lineage>
        <taxon>Bacteria</taxon>
        <taxon>Bacillati</taxon>
        <taxon>Actinomycetota</taxon>
        <taxon>Actinomycetes</taxon>
        <taxon>Actinomycetales</taxon>
        <taxon>Actinomycetaceae</taxon>
        <taxon>Schaalia</taxon>
    </lineage>
</organism>
<feature type="region of interest" description="Disordered" evidence="1">
    <location>
        <begin position="460"/>
        <end position="513"/>
    </location>
</feature>
<dbReference type="PANTHER" id="PTHR39420:SF2">
    <property type="entry name" value="HYDROLASE"/>
    <property type="match status" value="1"/>
</dbReference>
<dbReference type="InterPro" id="IPR018766">
    <property type="entry name" value="Zinicin_2"/>
</dbReference>
<dbReference type="AlphaFoldDB" id="A0A2I1I5P1"/>
<protein>
    <submittedName>
        <fullName evidence="2">Hydrolase</fullName>
    </submittedName>
</protein>
<evidence type="ECO:0000313" key="2">
    <source>
        <dbReference type="EMBL" id="PKY66411.1"/>
    </source>
</evidence>
<accession>A0A2I1I5P1</accession>
<dbReference type="SUPFAM" id="SSF55486">
    <property type="entry name" value="Metalloproteases ('zincins'), catalytic domain"/>
    <property type="match status" value="1"/>
</dbReference>
<gene>
    <name evidence="2" type="ORF">CYJ25_04070</name>
</gene>
<dbReference type="Proteomes" id="UP000234545">
    <property type="component" value="Unassembled WGS sequence"/>
</dbReference>
<dbReference type="InterPro" id="IPR042271">
    <property type="entry name" value="Zinicin_2_N"/>
</dbReference>
<dbReference type="OrthoDB" id="8478472at2"/>
<dbReference type="PANTHER" id="PTHR39420">
    <property type="match status" value="1"/>
</dbReference>
<dbReference type="EMBL" id="PKKJ01000003">
    <property type="protein sequence ID" value="PKY66411.1"/>
    <property type="molecule type" value="Genomic_DNA"/>
</dbReference>
<dbReference type="Gene3D" id="1.20.150.30">
    <property type="entry name" value="Zincin-like metallopeptidase, N-terminal domain"/>
    <property type="match status" value="1"/>
</dbReference>
<dbReference type="GO" id="GO:0016787">
    <property type="term" value="F:hydrolase activity"/>
    <property type="evidence" value="ECO:0007669"/>
    <property type="project" value="UniProtKB-KW"/>
</dbReference>
<evidence type="ECO:0000313" key="3">
    <source>
        <dbReference type="Proteomes" id="UP000234545"/>
    </source>
</evidence>
<dbReference type="Pfam" id="PF10103">
    <property type="entry name" value="Zincin_2"/>
    <property type="match status" value="1"/>
</dbReference>
<name>A0A2I1I5P1_9ACTO</name>
<evidence type="ECO:0000256" key="1">
    <source>
        <dbReference type="SAM" id="MobiDB-lite"/>
    </source>
</evidence>
<keyword evidence="2" id="KW-0378">Hydrolase</keyword>
<reference evidence="2 3" key="1">
    <citation type="submission" date="2017-12" db="EMBL/GenBank/DDBJ databases">
        <title>Phylogenetic diversity of female urinary microbiome.</title>
        <authorList>
            <person name="Thomas-White K."/>
            <person name="Wolfe A.J."/>
        </authorList>
    </citation>
    <scope>NUCLEOTIDE SEQUENCE [LARGE SCALE GENOMIC DNA]</scope>
    <source>
        <strain evidence="2 3">UMB0250</strain>
    </source>
</reference>